<dbReference type="PROSITE" id="PS50822">
    <property type="entry name" value="PIWI"/>
    <property type="match status" value="1"/>
</dbReference>
<feature type="domain" description="PAZ" evidence="2">
    <location>
        <begin position="243"/>
        <end position="339"/>
    </location>
</feature>
<comment type="similarity">
    <text evidence="1">Belongs to the argonaute family.</text>
</comment>
<evidence type="ECO:0000259" key="2">
    <source>
        <dbReference type="PROSITE" id="PS50821"/>
    </source>
</evidence>
<dbReference type="SUPFAM" id="SSF101690">
    <property type="entry name" value="PAZ domain"/>
    <property type="match status" value="1"/>
</dbReference>
<dbReference type="SMART" id="SM00949">
    <property type="entry name" value="PAZ"/>
    <property type="match status" value="1"/>
</dbReference>
<dbReference type="GO" id="GO:0003723">
    <property type="term" value="F:RNA binding"/>
    <property type="evidence" value="ECO:0007669"/>
    <property type="project" value="InterPro"/>
</dbReference>
<sequence length="808" mass="91539">MALVETRDQETTGLKEVMLDRKDDYGNRYRGDYGDHPARPSVSTITEPTSCQVSVNLFKYTGKSLVLHHYAVTFTPEILKKNIFSKFLQMAESNNFKEPYAFDGGNLLVSTKKFADVTFRIPMREEELLCKIEYKHTYDTGDMSGDVAAALQCMEIISRFYQKINHCVDKTKMFYLGSRPFDLGCGLEIIPGLSSSIRLSRGGVYLNIDATFGVFYRAIPLIDLFVDLARSRDKRERRHVLDPLRDDMGASFYYDFERLIKNLQVVTTHRERNFSFKVSGLLVQPASSVEFEADGKTWTVAEYFAKTYKPLRYPHLPLAVIKKRTLLIYLPLEILKICPSQKYTQKLDEGMTAQMIKIAAERPGKRFEMIREKAAELAVLKNSILTQFGMAFDNKMLNCKGIILPPPQITFSDSKKVNVNNGGWNLIGARAIDGCRIDEWKIFSFTSTSIIRDSTIDSFISLASRYGVNISPRPQSVVVRDINEFFDASKAKFNLVVLPDKNSQRYEEVKRIAETYQGVYTQCMVASNIPKLNNPSFVSNLLLKINAKLGGKNWAIDKKILQDKPTILVGIDVCHPGAADLESPSIASVVATMDYNFIGYKTIIEQQERRQEIVRTLKDNIKVMLKSHYASTSTKPARILVFRDGVGDSMFNAVYSCEIEAIEDACKDLDASYKPEINFIIAQKRHSIRFQTGNGNNLVPGTIVDEIGSPGIFDFYLVSHHALQGTARPVRYVLIRNDSKFTGSEMYALIYNLCHLYARATKSVSVVPPIYYADLAAARGKCYLEKNKDGILVMRNCDKQIQKSLYYL</sequence>
<dbReference type="Pfam" id="PF02170">
    <property type="entry name" value="PAZ"/>
    <property type="match status" value="1"/>
</dbReference>
<dbReference type="Gene3D" id="3.30.420.10">
    <property type="entry name" value="Ribonuclease H-like superfamily/Ribonuclease H"/>
    <property type="match status" value="1"/>
</dbReference>
<dbReference type="CDD" id="cd02846">
    <property type="entry name" value="PAZ_argonaute_like"/>
    <property type="match status" value="1"/>
</dbReference>
<dbReference type="InterPro" id="IPR036085">
    <property type="entry name" value="PAZ_dom_sf"/>
</dbReference>
<dbReference type="STRING" id="993615.L2GMR6"/>
<dbReference type="InterPro" id="IPR036397">
    <property type="entry name" value="RNaseH_sf"/>
</dbReference>
<dbReference type="AlphaFoldDB" id="L2GMR6"/>
<name>L2GMR6_VITCO</name>
<dbReference type="InterPro" id="IPR003100">
    <property type="entry name" value="PAZ_dom"/>
</dbReference>
<organism evidence="4 5">
    <name type="scientific">Vittaforma corneae (strain ATCC 50505)</name>
    <name type="common">Microsporidian parasite</name>
    <name type="synonym">Nosema corneum</name>
    <dbReference type="NCBI Taxonomy" id="993615"/>
    <lineage>
        <taxon>Eukaryota</taxon>
        <taxon>Fungi</taxon>
        <taxon>Fungi incertae sedis</taxon>
        <taxon>Microsporidia</taxon>
        <taxon>Nosematidae</taxon>
        <taxon>Vittaforma</taxon>
    </lineage>
</organism>
<dbReference type="GeneID" id="19881463"/>
<keyword evidence="5" id="KW-1185">Reference proteome</keyword>
<evidence type="ECO:0000256" key="1">
    <source>
        <dbReference type="RuleBase" id="RU361178"/>
    </source>
</evidence>
<evidence type="ECO:0000313" key="5">
    <source>
        <dbReference type="Proteomes" id="UP000011082"/>
    </source>
</evidence>
<evidence type="ECO:0000259" key="3">
    <source>
        <dbReference type="PROSITE" id="PS50822"/>
    </source>
</evidence>
<dbReference type="SMART" id="SM01163">
    <property type="entry name" value="DUF1785"/>
    <property type="match status" value="1"/>
</dbReference>
<dbReference type="PANTHER" id="PTHR22891">
    <property type="entry name" value="EUKARYOTIC TRANSLATION INITIATION FACTOR 2C"/>
    <property type="match status" value="1"/>
</dbReference>
<dbReference type="Proteomes" id="UP000011082">
    <property type="component" value="Unassembled WGS sequence"/>
</dbReference>
<reference evidence="5" key="1">
    <citation type="submission" date="2011-05" db="EMBL/GenBank/DDBJ databases">
        <title>The genome sequence of Vittaforma corneae strain ATCC 50505.</title>
        <authorList>
            <consortium name="The Broad Institute Genome Sequencing Platform"/>
            <person name="Cuomo C."/>
            <person name="Didier E."/>
            <person name="Bowers L."/>
            <person name="Young S.K."/>
            <person name="Zeng Q."/>
            <person name="Gargeya S."/>
            <person name="Fitzgerald M."/>
            <person name="Haas B."/>
            <person name="Abouelleil A."/>
            <person name="Alvarado L."/>
            <person name="Arachchi H.M."/>
            <person name="Berlin A."/>
            <person name="Chapman S.B."/>
            <person name="Gearin G."/>
            <person name="Goldberg J."/>
            <person name="Griggs A."/>
            <person name="Gujja S."/>
            <person name="Hansen M."/>
            <person name="Heiman D."/>
            <person name="Howarth C."/>
            <person name="Larimer J."/>
            <person name="Lui A."/>
            <person name="MacDonald P.J.P."/>
            <person name="McCowen C."/>
            <person name="Montmayeur A."/>
            <person name="Murphy C."/>
            <person name="Neiman D."/>
            <person name="Pearson M."/>
            <person name="Priest M."/>
            <person name="Roberts A."/>
            <person name="Saif S."/>
            <person name="Shea T."/>
            <person name="Sisk P."/>
            <person name="Stolte C."/>
            <person name="Sykes S."/>
            <person name="Wortman J."/>
            <person name="Nusbaum C."/>
            <person name="Birren B."/>
        </authorList>
    </citation>
    <scope>NUCLEOTIDE SEQUENCE [LARGE SCALE GENOMIC DNA]</scope>
    <source>
        <strain evidence="5">ATCC 50505</strain>
    </source>
</reference>
<accession>L2GMR6</accession>
<evidence type="ECO:0000313" key="4">
    <source>
        <dbReference type="EMBL" id="ELA42106.1"/>
    </source>
</evidence>
<dbReference type="InterPro" id="IPR003165">
    <property type="entry name" value="Piwi"/>
</dbReference>
<dbReference type="Pfam" id="PF02171">
    <property type="entry name" value="Piwi"/>
    <property type="match status" value="1"/>
</dbReference>
<proteinExistence type="inferred from homology"/>
<dbReference type="FunCoup" id="L2GMR6">
    <property type="interactions" value="57"/>
</dbReference>
<dbReference type="PROSITE" id="PS50821">
    <property type="entry name" value="PAZ"/>
    <property type="match status" value="1"/>
</dbReference>
<gene>
    <name evidence="4" type="ORF">VICG_00747</name>
</gene>
<dbReference type="Pfam" id="PF16486">
    <property type="entry name" value="ArgoN"/>
    <property type="match status" value="1"/>
</dbReference>
<dbReference type="EMBL" id="JH370134">
    <property type="protein sequence ID" value="ELA42106.1"/>
    <property type="molecule type" value="Genomic_DNA"/>
</dbReference>
<dbReference type="Pfam" id="PF08699">
    <property type="entry name" value="ArgoL1"/>
    <property type="match status" value="1"/>
</dbReference>
<dbReference type="HOGENOM" id="CLU_004544_4_3_1"/>
<protein>
    <recommendedName>
        <fullName evidence="6">Piwi domain-containing protein</fullName>
    </recommendedName>
</protein>
<dbReference type="InParanoid" id="L2GMR6"/>
<dbReference type="Gene3D" id="3.40.50.2300">
    <property type="match status" value="1"/>
</dbReference>
<dbReference type="InterPro" id="IPR014811">
    <property type="entry name" value="ArgoL1"/>
</dbReference>
<feature type="domain" description="Piwi" evidence="3">
    <location>
        <begin position="493"/>
        <end position="785"/>
    </location>
</feature>
<dbReference type="InterPro" id="IPR032474">
    <property type="entry name" value="Argonaute_N"/>
</dbReference>
<dbReference type="RefSeq" id="XP_007604198.1">
    <property type="nucleotide sequence ID" value="XM_007604136.1"/>
</dbReference>
<dbReference type="SUPFAM" id="SSF53098">
    <property type="entry name" value="Ribonuclease H-like"/>
    <property type="match status" value="1"/>
</dbReference>
<dbReference type="SMART" id="SM00950">
    <property type="entry name" value="Piwi"/>
    <property type="match status" value="1"/>
</dbReference>
<dbReference type="InterPro" id="IPR012337">
    <property type="entry name" value="RNaseH-like_sf"/>
</dbReference>
<dbReference type="VEuPathDB" id="MicrosporidiaDB:VICG_00747"/>
<evidence type="ECO:0008006" key="6">
    <source>
        <dbReference type="Google" id="ProtNLM"/>
    </source>
</evidence>
<dbReference type="OrthoDB" id="10252740at2759"/>
<dbReference type="Gene3D" id="2.170.260.10">
    <property type="entry name" value="paz domain"/>
    <property type="match status" value="1"/>
</dbReference>